<dbReference type="RefSeq" id="WP_088481135.1">
    <property type="nucleotide sequence ID" value="NZ_NISI01000001.1"/>
</dbReference>
<reference evidence="1 2" key="1">
    <citation type="journal article" date="2007" name="Int. J. Syst. Evol. Microbiol.">
        <title>Description of Pelomonas aquatica sp. nov. and Pelomonas puraquae sp. nov., isolated from industrial and haemodialysis water.</title>
        <authorList>
            <person name="Gomila M."/>
            <person name="Bowien B."/>
            <person name="Falsen E."/>
            <person name="Moore E.R."/>
            <person name="Lalucat J."/>
        </authorList>
    </citation>
    <scope>NUCLEOTIDE SEQUENCE [LARGE SCALE GENOMIC DNA]</scope>
    <source>
        <strain evidence="1 2">CCUG 52769</strain>
    </source>
</reference>
<keyword evidence="2" id="KW-1185">Reference proteome</keyword>
<evidence type="ECO:0000313" key="2">
    <source>
        <dbReference type="Proteomes" id="UP000197446"/>
    </source>
</evidence>
<dbReference type="OrthoDB" id="9115345at2"/>
<dbReference type="EMBL" id="NISI01000001">
    <property type="protein sequence ID" value="OWR04920.1"/>
    <property type="molecule type" value="Genomic_DNA"/>
</dbReference>
<dbReference type="Proteomes" id="UP000197446">
    <property type="component" value="Unassembled WGS sequence"/>
</dbReference>
<comment type="caution">
    <text evidence="1">The sequence shown here is derived from an EMBL/GenBank/DDBJ whole genome shotgun (WGS) entry which is preliminary data.</text>
</comment>
<sequence>MARTDLTVTEAGRTAFSDDDEVVRDGDYLAYVVAAQSYRALRRYITRHVVPHADALIRRLLSLAPDQCAQQISDDPRALAAWAVAIWSQDLECEVSSRLWLPRSAPPGRCGMPRAVLDRAAMSMELDVKAPEGLLRQAQADWLLRHATLAVLRHRFARARAVAHGMAQAGDADLGKSMIGRNRLSLAGEADVRTVRFTVQGERTQDVLLPQPHGTKAARRAQRLEHLRQLTRVCVGLCLRYSQRDGWGVATSSAPDAASVAVLKRHRLLVEGRPHFLLFPTTTGWCARMERAPLETLDSEPGGAIACLREAYRRYRTLQVERAEEAAAPEPAVAVGTLVRAEPGAEIPVLGTPAAQSVQPVPGRVLVLSSVDDVTVEGVLAPVHAVCGLLPRGGNRGSTSASARLQTEKPVVRLSALAPRRGTVSWSGQGGLKALTLPKRPRLGWG</sequence>
<protein>
    <submittedName>
        <fullName evidence="1">Uncharacterized protein</fullName>
    </submittedName>
</protein>
<proteinExistence type="predicted"/>
<dbReference type="AlphaFoldDB" id="A0A254NB07"/>
<accession>A0A254NB07</accession>
<name>A0A254NB07_9BURK</name>
<evidence type="ECO:0000313" key="1">
    <source>
        <dbReference type="EMBL" id="OWR04920.1"/>
    </source>
</evidence>
<gene>
    <name evidence="1" type="ORF">CDO81_00010</name>
</gene>
<organism evidence="1 2">
    <name type="scientific">Roseateles puraquae</name>
    <dbReference type="NCBI Taxonomy" id="431059"/>
    <lineage>
        <taxon>Bacteria</taxon>
        <taxon>Pseudomonadati</taxon>
        <taxon>Pseudomonadota</taxon>
        <taxon>Betaproteobacteria</taxon>
        <taxon>Burkholderiales</taxon>
        <taxon>Sphaerotilaceae</taxon>
        <taxon>Roseateles</taxon>
    </lineage>
</organism>